<dbReference type="Gene3D" id="1.10.420.10">
    <property type="entry name" value="Peroxidase, domain 2"/>
    <property type="match status" value="1"/>
</dbReference>
<protein>
    <recommendedName>
        <fullName evidence="3 18">Peroxidase</fullName>
        <ecNumber evidence="3 18">1.11.1.7</ecNumber>
    </recommendedName>
</protein>
<feature type="binding site" evidence="15">
    <location>
        <position position="108"/>
    </location>
    <ligand>
        <name>Ca(2+)</name>
        <dbReference type="ChEBI" id="CHEBI:29108"/>
        <label>1</label>
    </ligand>
</feature>
<evidence type="ECO:0000256" key="4">
    <source>
        <dbReference type="ARBA" id="ARBA00022525"/>
    </source>
</evidence>
<feature type="binding site" evidence="15">
    <location>
        <position position="103"/>
    </location>
    <ligand>
        <name>Ca(2+)</name>
        <dbReference type="ChEBI" id="CHEBI:29108"/>
        <label>1</label>
    </ligand>
</feature>
<dbReference type="InterPro" id="IPR033905">
    <property type="entry name" value="Secretory_peroxidase"/>
</dbReference>
<dbReference type="InterPro" id="IPR000823">
    <property type="entry name" value="Peroxidase_pln"/>
</dbReference>
<evidence type="ECO:0000256" key="6">
    <source>
        <dbReference type="ARBA" id="ARBA00022617"/>
    </source>
</evidence>
<keyword evidence="12 18" id="KW-0376">Hydrogen peroxide</keyword>
<sequence length="378" mass="42037">MATLILPKISLLMVVLCLLLSKKNSNNHPITLNTVPLHSFSHGPISLSVKNKNDDSSSRSLLQYDFYRNSCPHAERIVRAAIHHLYRTTPTLVPAIIRLAFHDCFVQGCDASVLLDDDDYIDSEKESPPNANLKGFEVIQTIKSKLEEACPGVVSCADILVLAARDCVALSGGPCYPLRTGRRDGSNSFSDIATYELPSPYGELSQTLAAFKSRGFNEREMVTLQGAHSIGVFHCKFFQNRLYNFNGTNEPDPSLDTEFLNLLRSRCSSSNASSSSASSYTFHGSHSSLEEKGINIGFEQHRSEFGTLYYRSLLQGRGILYADQQLMEGKRTKNWVETYASHPTLFHRDFAQAMIKLSDLQVLTLPMGQIRLNCSKVA</sequence>
<dbReference type="Gene3D" id="1.10.520.10">
    <property type="match status" value="1"/>
</dbReference>
<feature type="active site" description="Proton acceptor" evidence="13">
    <location>
        <position position="102"/>
    </location>
</feature>
<dbReference type="PRINTS" id="PR00461">
    <property type="entry name" value="PLPEROXIDASE"/>
</dbReference>
<feature type="disulfide bond" evidence="17">
    <location>
        <begin position="104"/>
        <end position="109"/>
    </location>
</feature>
<dbReference type="GeneID" id="113857296"/>
<dbReference type="AlphaFoldDB" id="A0A8B8KM47"/>
<feature type="disulfide bond" evidence="17">
    <location>
        <begin position="156"/>
        <end position="374"/>
    </location>
</feature>
<keyword evidence="7 15" id="KW-0479">Metal-binding</keyword>
<evidence type="ECO:0000256" key="3">
    <source>
        <dbReference type="ARBA" id="ARBA00012313"/>
    </source>
</evidence>
<keyword evidence="20" id="KW-1185">Reference proteome</keyword>
<evidence type="ECO:0000256" key="8">
    <source>
        <dbReference type="ARBA" id="ARBA00022729"/>
    </source>
</evidence>
<evidence type="ECO:0000313" key="20">
    <source>
        <dbReference type="Proteomes" id="UP000694853"/>
    </source>
</evidence>
<name>A0A8B8KM47_ABRPR</name>
<feature type="binding site" evidence="15">
    <location>
        <position position="106"/>
    </location>
    <ligand>
        <name>Ca(2+)</name>
        <dbReference type="ChEBI" id="CHEBI:29108"/>
        <label>1</label>
    </ligand>
</feature>
<dbReference type="Proteomes" id="UP000694853">
    <property type="component" value="Unplaced"/>
</dbReference>
<evidence type="ECO:0000256" key="7">
    <source>
        <dbReference type="ARBA" id="ARBA00022723"/>
    </source>
</evidence>
<dbReference type="GO" id="GO:0020037">
    <property type="term" value="F:heme binding"/>
    <property type="evidence" value="ECO:0007669"/>
    <property type="project" value="UniProtKB-UniRule"/>
</dbReference>
<dbReference type="OrthoDB" id="2113341at2759"/>
<keyword evidence="11 17" id="KW-1015">Disulfide bond</keyword>
<dbReference type="GO" id="GO:0046872">
    <property type="term" value="F:metal ion binding"/>
    <property type="evidence" value="ECO:0007669"/>
    <property type="project" value="UniProtKB-UniRule"/>
</dbReference>
<evidence type="ECO:0000256" key="1">
    <source>
        <dbReference type="ARBA" id="ARBA00000189"/>
    </source>
</evidence>
<feature type="disulfide bond" evidence="17">
    <location>
        <begin position="235"/>
        <end position="267"/>
    </location>
</feature>
<keyword evidence="10 15" id="KW-0408">Iron</keyword>
<comment type="cofactor">
    <cofactor evidence="15 18">
        <name>Ca(2+)</name>
        <dbReference type="ChEBI" id="CHEBI:29108"/>
    </cofactor>
    <text evidence="15 18">Binds 2 calcium ions per subunit.</text>
</comment>
<evidence type="ECO:0000256" key="18">
    <source>
        <dbReference type="RuleBase" id="RU362060"/>
    </source>
</evidence>
<dbReference type="RefSeq" id="XP_027344912.1">
    <property type="nucleotide sequence ID" value="XM_027489111.1"/>
</dbReference>
<comment type="function">
    <text evidence="2">Removal of H(2)O(2), oxidation of toxic reductants, biosynthesis and degradation of lignin, suberization, auxin catabolism, response to environmental stresses such as wounding, pathogen attack and oxidative stress. These functions might be dependent on each isozyme/isoform in each plant tissue.</text>
</comment>
<dbReference type="GO" id="GO:0140825">
    <property type="term" value="F:lactoperoxidase activity"/>
    <property type="evidence" value="ECO:0007669"/>
    <property type="project" value="UniProtKB-EC"/>
</dbReference>
<evidence type="ECO:0000256" key="13">
    <source>
        <dbReference type="PIRSR" id="PIRSR600823-1"/>
    </source>
</evidence>
<dbReference type="InterPro" id="IPR019794">
    <property type="entry name" value="Peroxidases_AS"/>
</dbReference>
<dbReference type="InterPro" id="IPR002016">
    <property type="entry name" value="Haem_peroxidase"/>
</dbReference>
<dbReference type="FunFam" id="1.10.520.10:FF:000008">
    <property type="entry name" value="Peroxidase"/>
    <property type="match status" value="1"/>
</dbReference>
<comment type="catalytic activity">
    <reaction evidence="1 18">
        <text>2 a phenolic donor + H2O2 = 2 a phenolic radical donor + 2 H2O</text>
        <dbReference type="Rhea" id="RHEA:56136"/>
        <dbReference type="ChEBI" id="CHEBI:15377"/>
        <dbReference type="ChEBI" id="CHEBI:16240"/>
        <dbReference type="ChEBI" id="CHEBI:139520"/>
        <dbReference type="ChEBI" id="CHEBI:139521"/>
        <dbReference type="EC" id="1.11.1.7"/>
    </reaction>
</comment>
<dbReference type="InterPro" id="IPR010255">
    <property type="entry name" value="Haem_peroxidase_sf"/>
</dbReference>
<feature type="binding site" description="axial binding residue" evidence="15">
    <location>
        <position position="228"/>
    </location>
    <ligand>
        <name>heme b</name>
        <dbReference type="ChEBI" id="CHEBI:60344"/>
    </ligand>
    <ligandPart>
        <name>Fe</name>
        <dbReference type="ChEBI" id="CHEBI:18248"/>
    </ligandPart>
</feature>
<evidence type="ECO:0000256" key="15">
    <source>
        <dbReference type="PIRSR" id="PIRSR600823-3"/>
    </source>
</evidence>
<accession>A0A8B8KM47</accession>
<feature type="domain" description="Plant heme peroxidase family profile" evidence="19">
    <location>
        <begin position="61"/>
        <end position="378"/>
    </location>
</feature>
<dbReference type="PRINTS" id="PR00458">
    <property type="entry name" value="PEROXIDASE"/>
</dbReference>
<keyword evidence="9 18" id="KW-0560">Oxidoreductase</keyword>
<reference evidence="21" key="2">
    <citation type="submission" date="2025-08" db="UniProtKB">
        <authorList>
            <consortium name="RefSeq"/>
        </authorList>
    </citation>
    <scope>IDENTIFICATION</scope>
    <source>
        <tissue evidence="21">Young leaves</tissue>
    </source>
</reference>
<dbReference type="PROSITE" id="PS00436">
    <property type="entry name" value="PEROXIDASE_2"/>
    <property type="match status" value="1"/>
</dbReference>
<evidence type="ECO:0000256" key="10">
    <source>
        <dbReference type="ARBA" id="ARBA00023004"/>
    </source>
</evidence>
<organism evidence="20 21">
    <name type="scientific">Abrus precatorius</name>
    <name type="common">Indian licorice</name>
    <name type="synonym">Glycine abrus</name>
    <dbReference type="NCBI Taxonomy" id="3816"/>
    <lineage>
        <taxon>Eukaryota</taxon>
        <taxon>Viridiplantae</taxon>
        <taxon>Streptophyta</taxon>
        <taxon>Embryophyta</taxon>
        <taxon>Tracheophyta</taxon>
        <taxon>Spermatophyta</taxon>
        <taxon>Magnoliopsida</taxon>
        <taxon>eudicotyledons</taxon>
        <taxon>Gunneridae</taxon>
        <taxon>Pentapetalae</taxon>
        <taxon>rosids</taxon>
        <taxon>fabids</taxon>
        <taxon>Fabales</taxon>
        <taxon>Fabaceae</taxon>
        <taxon>Papilionoideae</taxon>
        <taxon>50 kb inversion clade</taxon>
        <taxon>NPAAA clade</taxon>
        <taxon>indigoferoid/millettioid clade</taxon>
        <taxon>Abreae</taxon>
        <taxon>Abrus</taxon>
    </lineage>
</organism>
<comment type="subcellular location">
    <subcellularLocation>
        <location evidence="18">Secreted</location>
    </subcellularLocation>
</comment>
<feature type="disulfide bond" evidence="17">
    <location>
        <begin position="71"/>
        <end position="150"/>
    </location>
</feature>
<dbReference type="KEGG" id="aprc:113857296"/>
<evidence type="ECO:0000256" key="2">
    <source>
        <dbReference type="ARBA" id="ARBA00002322"/>
    </source>
</evidence>
<keyword evidence="4 18" id="KW-0964">Secreted</keyword>
<keyword evidence="6 18" id="KW-0349">Heme</keyword>
<feature type="binding site" evidence="14">
    <location>
        <position position="198"/>
    </location>
    <ligand>
        <name>substrate</name>
    </ligand>
</feature>
<reference evidence="20" key="1">
    <citation type="journal article" date="2019" name="Toxins">
        <title>Detection of Abrin-Like and Prepropulchellin-Like Toxin Genes and Transcripts Using Whole Genome Sequencing and Full-Length Transcript Sequencing of Abrus precatorius.</title>
        <authorList>
            <person name="Hovde B.T."/>
            <person name="Daligault H.E."/>
            <person name="Hanschen E.R."/>
            <person name="Kunde Y.A."/>
            <person name="Johnson M.B."/>
            <person name="Starkenburg S.R."/>
            <person name="Johnson S.L."/>
        </authorList>
    </citation>
    <scope>NUCLEOTIDE SEQUENCE [LARGE SCALE GENOMIC DNA]</scope>
</reference>
<dbReference type="FunFam" id="1.10.420.10:FF:000007">
    <property type="entry name" value="Peroxidase"/>
    <property type="match status" value="1"/>
</dbReference>
<evidence type="ECO:0000259" key="19">
    <source>
        <dbReference type="PROSITE" id="PS50873"/>
    </source>
</evidence>
<feature type="binding site" evidence="15">
    <location>
        <position position="112"/>
    </location>
    <ligand>
        <name>Ca(2+)</name>
        <dbReference type="ChEBI" id="CHEBI:29108"/>
        <label>1</label>
    </ligand>
</feature>
<feature type="binding site" evidence="15">
    <location>
        <position position="110"/>
    </location>
    <ligand>
        <name>Ca(2+)</name>
        <dbReference type="ChEBI" id="CHEBI:29108"/>
        <label>1</label>
    </ligand>
</feature>
<evidence type="ECO:0000256" key="5">
    <source>
        <dbReference type="ARBA" id="ARBA00022559"/>
    </source>
</evidence>
<dbReference type="SUPFAM" id="SSF48113">
    <property type="entry name" value="Heme-dependent peroxidases"/>
    <property type="match status" value="1"/>
</dbReference>
<feature type="signal peptide" evidence="18">
    <location>
        <begin position="1"/>
        <end position="25"/>
    </location>
</feature>
<dbReference type="GO" id="GO:0006979">
    <property type="term" value="P:response to oxidative stress"/>
    <property type="evidence" value="ECO:0007669"/>
    <property type="project" value="UniProtKB-UniRule"/>
</dbReference>
<dbReference type="Pfam" id="PF00141">
    <property type="entry name" value="peroxidase"/>
    <property type="match status" value="1"/>
</dbReference>
<dbReference type="PROSITE" id="PS50873">
    <property type="entry name" value="PEROXIDASE_4"/>
    <property type="match status" value="1"/>
</dbReference>
<dbReference type="GO" id="GO:0005576">
    <property type="term" value="C:extracellular region"/>
    <property type="evidence" value="ECO:0007669"/>
    <property type="project" value="UniProtKB-SubCell"/>
</dbReference>
<dbReference type="CDD" id="cd00693">
    <property type="entry name" value="secretory_peroxidase"/>
    <property type="match status" value="1"/>
</dbReference>
<evidence type="ECO:0000256" key="16">
    <source>
        <dbReference type="PIRSR" id="PIRSR600823-4"/>
    </source>
</evidence>
<keyword evidence="15 18" id="KW-0106">Calcium</keyword>
<keyword evidence="5 18" id="KW-0575">Peroxidase</keyword>
<evidence type="ECO:0000256" key="12">
    <source>
        <dbReference type="ARBA" id="ARBA00023324"/>
    </source>
</evidence>
<dbReference type="GO" id="GO:0042744">
    <property type="term" value="P:hydrogen peroxide catabolic process"/>
    <property type="evidence" value="ECO:0007669"/>
    <property type="project" value="UniProtKB-KW"/>
</dbReference>
<gene>
    <name evidence="21" type="primary">LOC113857296</name>
</gene>
<feature type="binding site" evidence="15">
    <location>
        <position position="124"/>
    </location>
    <ligand>
        <name>Ca(2+)</name>
        <dbReference type="ChEBI" id="CHEBI:29108"/>
        <label>1</label>
    </ligand>
</feature>
<comment type="cofactor">
    <cofactor evidence="15 18">
        <name>heme b</name>
        <dbReference type="ChEBI" id="CHEBI:60344"/>
    </cofactor>
    <text evidence="15 18">Binds 1 heme b (iron(II)-protoporphyrin IX) group per subunit.</text>
</comment>
<evidence type="ECO:0000256" key="14">
    <source>
        <dbReference type="PIRSR" id="PIRSR600823-2"/>
    </source>
</evidence>
<comment type="similarity">
    <text evidence="18">Belongs to the peroxidase family. Classical plant (class III) peroxidase subfamily.</text>
</comment>
<feature type="chain" id="PRO_5034971897" description="Peroxidase" evidence="18">
    <location>
        <begin position="26"/>
        <end position="378"/>
    </location>
</feature>
<evidence type="ECO:0000313" key="21">
    <source>
        <dbReference type="RefSeq" id="XP_027344912.1"/>
    </source>
</evidence>
<evidence type="ECO:0000256" key="11">
    <source>
        <dbReference type="ARBA" id="ARBA00023157"/>
    </source>
</evidence>
<keyword evidence="8 18" id="KW-0732">Signal</keyword>
<dbReference type="PANTHER" id="PTHR31235">
    <property type="entry name" value="PEROXIDASE 25-RELATED"/>
    <property type="match status" value="1"/>
</dbReference>
<evidence type="ECO:0000256" key="17">
    <source>
        <dbReference type="PIRSR" id="PIRSR600823-5"/>
    </source>
</evidence>
<dbReference type="EC" id="1.11.1.7" evidence="3 18"/>
<proteinExistence type="inferred from homology"/>
<feature type="site" description="Transition state stabilizer" evidence="16">
    <location>
        <position position="98"/>
    </location>
</feature>
<evidence type="ECO:0000256" key="9">
    <source>
        <dbReference type="ARBA" id="ARBA00023002"/>
    </source>
</evidence>